<dbReference type="Gene3D" id="3.30.70.20">
    <property type="match status" value="1"/>
</dbReference>
<dbReference type="SUPFAM" id="SSF52218">
    <property type="entry name" value="Flavoproteins"/>
    <property type="match status" value="1"/>
</dbReference>
<protein>
    <submittedName>
        <fullName evidence="5">EFR1 family ferrodoxin</fullName>
    </submittedName>
</protein>
<dbReference type="Proteomes" id="UP001204579">
    <property type="component" value="Unassembled WGS sequence"/>
</dbReference>
<keyword evidence="3" id="KW-0411">Iron-sulfur</keyword>
<dbReference type="InterPro" id="IPR017896">
    <property type="entry name" value="4Fe4S_Fe-S-bd"/>
</dbReference>
<evidence type="ECO:0000256" key="1">
    <source>
        <dbReference type="ARBA" id="ARBA00022723"/>
    </source>
</evidence>
<keyword evidence="2" id="KW-0408">Iron</keyword>
<organism evidence="5 6">
    <name type="scientific">Phocaeicola barnesiae</name>
    <dbReference type="NCBI Taxonomy" id="376804"/>
    <lineage>
        <taxon>Bacteria</taxon>
        <taxon>Pseudomonadati</taxon>
        <taxon>Bacteroidota</taxon>
        <taxon>Bacteroidia</taxon>
        <taxon>Bacteroidales</taxon>
        <taxon>Bacteroidaceae</taxon>
        <taxon>Phocaeicola</taxon>
    </lineage>
</organism>
<name>A0AAW5NAL5_9BACT</name>
<dbReference type="PROSITE" id="PS00198">
    <property type="entry name" value="4FE4S_FER_1"/>
    <property type="match status" value="2"/>
</dbReference>
<dbReference type="InterPro" id="IPR017900">
    <property type="entry name" value="4Fe4S_Fe_S_CS"/>
</dbReference>
<gene>
    <name evidence="5" type="ORF">NW209_12765</name>
</gene>
<dbReference type="SUPFAM" id="SSF54862">
    <property type="entry name" value="4Fe-4S ferredoxins"/>
    <property type="match status" value="1"/>
</dbReference>
<dbReference type="InterPro" id="IPR029039">
    <property type="entry name" value="Flavoprotein-like_sf"/>
</dbReference>
<comment type="caution">
    <text evidence="5">The sequence shown here is derived from an EMBL/GenBank/DDBJ whole genome shotgun (WGS) entry which is preliminary data.</text>
</comment>
<dbReference type="InterPro" id="IPR047964">
    <property type="entry name" value="EFR1-like"/>
</dbReference>
<keyword evidence="6" id="KW-1185">Reference proteome</keyword>
<feature type="domain" description="4Fe-4S ferredoxin-type" evidence="4">
    <location>
        <begin position="213"/>
        <end position="240"/>
    </location>
</feature>
<evidence type="ECO:0000313" key="5">
    <source>
        <dbReference type="EMBL" id="MCR8874869.1"/>
    </source>
</evidence>
<dbReference type="GO" id="GO:0046872">
    <property type="term" value="F:metal ion binding"/>
    <property type="evidence" value="ECO:0007669"/>
    <property type="project" value="UniProtKB-KW"/>
</dbReference>
<dbReference type="AlphaFoldDB" id="A0AAW5NAL5"/>
<dbReference type="Pfam" id="PF13187">
    <property type="entry name" value="Fer4_9"/>
    <property type="match status" value="1"/>
</dbReference>
<feature type="domain" description="4Fe-4S ferredoxin-type" evidence="4">
    <location>
        <begin position="183"/>
        <end position="212"/>
    </location>
</feature>
<proteinExistence type="predicted"/>
<evidence type="ECO:0000256" key="2">
    <source>
        <dbReference type="ARBA" id="ARBA00023004"/>
    </source>
</evidence>
<sequence length="252" mass="28604">MIFYFSGTGNSRWVAEQLSTAGAEELVAIADVYASDRRFVLRPDEKVGFVFPVYSWGPPSIVLQLIASVQFSEKPAYLYFVCTCGDDTGKTAEIFCKAVGRRGWKCQAGFSVIMPNTYVCLPGFDIDWRDVAETKCQEAEVRVAEIARLVAERVQRMDCYPGRFPALKSYLLRPLFNRFWSSPRRFRVEDTCVSCGRCEQVCPLHNIRLVDGKPVWGKECVACLACYHHCPKHAIAYGKYTRGKGQYTFPLR</sequence>
<accession>A0AAW5NAL5</accession>
<dbReference type="GO" id="GO:0051536">
    <property type="term" value="F:iron-sulfur cluster binding"/>
    <property type="evidence" value="ECO:0007669"/>
    <property type="project" value="UniProtKB-KW"/>
</dbReference>
<dbReference type="RefSeq" id="WP_022339082.1">
    <property type="nucleotide sequence ID" value="NZ_CALULB010000011.1"/>
</dbReference>
<reference evidence="5 6" key="1">
    <citation type="submission" date="2022-08" db="EMBL/GenBank/DDBJ databases">
        <authorList>
            <person name="Zeman M."/>
            <person name="Kubasova T."/>
        </authorList>
    </citation>
    <scope>NUCLEOTIDE SEQUENCE [LARGE SCALE GENOMIC DNA]</scope>
    <source>
        <strain evidence="5 6">ET62</strain>
    </source>
</reference>
<dbReference type="NCBIfam" id="NF038196">
    <property type="entry name" value="ferrodoxin_EFR1"/>
    <property type="match status" value="1"/>
</dbReference>
<evidence type="ECO:0000313" key="6">
    <source>
        <dbReference type="Proteomes" id="UP001204579"/>
    </source>
</evidence>
<keyword evidence="1" id="KW-0479">Metal-binding</keyword>
<dbReference type="GeneID" id="82443976"/>
<dbReference type="PROSITE" id="PS51379">
    <property type="entry name" value="4FE4S_FER_2"/>
    <property type="match status" value="2"/>
</dbReference>
<evidence type="ECO:0000259" key="4">
    <source>
        <dbReference type="PROSITE" id="PS51379"/>
    </source>
</evidence>
<evidence type="ECO:0000256" key="3">
    <source>
        <dbReference type="ARBA" id="ARBA00023014"/>
    </source>
</evidence>
<dbReference type="Gene3D" id="3.40.50.360">
    <property type="match status" value="1"/>
</dbReference>
<dbReference type="EMBL" id="JANRHJ010000015">
    <property type="protein sequence ID" value="MCR8874869.1"/>
    <property type="molecule type" value="Genomic_DNA"/>
</dbReference>